<dbReference type="InterPro" id="IPR029033">
    <property type="entry name" value="His_PPase_superfam"/>
</dbReference>
<evidence type="ECO:0008006" key="3">
    <source>
        <dbReference type="Google" id="ProtNLM"/>
    </source>
</evidence>
<evidence type="ECO:0000313" key="2">
    <source>
        <dbReference type="Proteomes" id="UP000824366"/>
    </source>
</evidence>
<dbReference type="SMART" id="SM00855">
    <property type="entry name" value="PGAM"/>
    <property type="match status" value="1"/>
</dbReference>
<name>A0ABM7MLC8_9BURK</name>
<gene>
    <name evidence="1" type="ORF">MIZ03_1985</name>
</gene>
<dbReference type="Proteomes" id="UP000824366">
    <property type="component" value="Chromosome"/>
</dbReference>
<dbReference type="SUPFAM" id="SSF53254">
    <property type="entry name" value="Phosphoglycerate mutase-like"/>
    <property type="match status" value="1"/>
</dbReference>
<reference evidence="1 2" key="1">
    <citation type="journal article" date="2021" name="Microbiol. Spectr.">
        <title>A Single Bacterium Capable of Oxidation and Reduction of Iron at Circumneutral pH.</title>
        <authorList>
            <person name="Kato S."/>
            <person name="Ohkuma M."/>
        </authorList>
    </citation>
    <scope>NUCLEOTIDE SEQUENCE [LARGE SCALE GENOMIC DNA]</scope>
    <source>
        <strain evidence="1 2">MIZ03</strain>
    </source>
</reference>
<sequence length="186" mass="20928">MPLWLVRHAQPLLEPGVCYGALDVAADSQATHIAAQALAQQLPPGAFLHVSTLQRCELLRKQLCALRPDLAYKNDARLREMNFGQWEGQRWSLIPRDAYDAWTTDFWQYRFGGAESVAEFMARVEWAWCDAQAQSARGVAPVWLTHAGVIRAVSLLAQGVLEVHDAALWPVDAPGFGQYRRLDFRI</sequence>
<dbReference type="EMBL" id="AP024238">
    <property type="protein sequence ID" value="BCO27098.1"/>
    <property type="molecule type" value="Genomic_DNA"/>
</dbReference>
<protein>
    <recommendedName>
        <fullName evidence="3">Phosphoglycerate mutase</fullName>
    </recommendedName>
</protein>
<organism evidence="1 2">
    <name type="scientific">Rhodoferax lithotrophicus</name>
    <dbReference type="NCBI Taxonomy" id="2798804"/>
    <lineage>
        <taxon>Bacteria</taxon>
        <taxon>Pseudomonadati</taxon>
        <taxon>Pseudomonadota</taxon>
        <taxon>Betaproteobacteria</taxon>
        <taxon>Burkholderiales</taxon>
        <taxon>Comamonadaceae</taxon>
        <taxon>Rhodoferax</taxon>
    </lineage>
</organism>
<evidence type="ECO:0000313" key="1">
    <source>
        <dbReference type="EMBL" id="BCO27098.1"/>
    </source>
</evidence>
<dbReference type="Gene3D" id="3.40.50.1240">
    <property type="entry name" value="Phosphoglycerate mutase-like"/>
    <property type="match status" value="1"/>
</dbReference>
<proteinExistence type="predicted"/>
<accession>A0ABM7MLC8</accession>
<dbReference type="InterPro" id="IPR013078">
    <property type="entry name" value="His_Pase_superF_clade-1"/>
</dbReference>
<keyword evidence="2" id="KW-1185">Reference proteome</keyword>
<dbReference type="Pfam" id="PF00300">
    <property type="entry name" value="His_Phos_1"/>
    <property type="match status" value="1"/>
</dbReference>